<comment type="caution">
    <text evidence="1">The sequence shown here is derived from an EMBL/GenBank/DDBJ whole genome shotgun (WGS) entry which is preliminary data.</text>
</comment>
<evidence type="ECO:0000313" key="2">
    <source>
        <dbReference type="Proteomes" id="UP001223144"/>
    </source>
</evidence>
<sequence>MPDQSLPRWQYSHDIEAIVETLSEAFFHDPVMEWIFPQEISHRRRALDSFYTISIEHFLRHGGHAWATPEHEAVLVWTPPGEPNLSEADTEAYNRRLEHALGGEYKRVEAFLKALEQQAPQELPDGYVHVMFAARHPGKSTSADWQTLMHALREMVFRESLDIYAESSSLQNLRIWKRLGFQRIGQEIRLPDGGPDIYPIFGNVNGRIK</sequence>
<dbReference type="Gene3D" id="3.40.630.30">
    <property type="match status" value="1"/>
</dbReference>
<keyword evidence="2" id="KW-1185">Reference proteome</keyword>
<dbReference type="InterPro" id="IPR052523">
    <property type="entry name" value="Trichothecene_AcTrans"/>
</dbReference>
<dbReference type="RefSeq" id="WP_279929161.1">
    <property type="nucleotide sequence ID" value="NZ_JARWBG010000019.1"/>
</dbReference>
<dbReference type="PANTHER" id="PTHR42791">
    <property type="entry name" value="GNAT FAMILY ACETYLTRANSFERASE"/>
    <property type="match status" value="1"/>
</dbReference>
<accession>A0ABT6HQH7</accession>
<gene>
    <name evidence="1" type="ORF">QCN29_17665</name>
</gene>
<protein>
    <recommendedName>
        <fullName evidence="3">N-acetyltransferase domain-containing protein</fullName>
    </recommendedName>
</protein>
<dbReference type="Proteomes" id="UP001223144">
    <property type="component" value="Unassembled WGS sequence"/>
</dbReference>
<name>A0ABT6HQH7_9ACTN</name>
<proteinExistence type="predicted"/>
<evidence type="ECO:0000313" key="1">
    <source>
        <dbReference type="EMBL" id="MDH2390586.1"/>
    </source>
</evidence>
<dbReference type="PANTHER" id="PTHR42791:SF1">
    <property type="entry name" value="N-ACETYLTRANSFERASE DOMAIN-CONTAINING PROTEIN"/>
    <property type="match status" value="1"/>
</dbReference>
<evidence type="ECO:0008006" key="3">
    <source>
        <dbReference type="Google" id="ProtNLM"/>
    </source>
</evidence>
<reference evidence="1 2" key="1">
    <citation type="submission" date="2023-04" db="EMBL/GenBank/DDBJ databases">
        <title>Streptomyces chengmaiensis sp. nov. isolated from the stem of mangrove plant in Hainan.</title>
        <authorList>
            <person name="Huang X."/>
            <person name="Zhou S."/>
            <person name="Chu X."/>
            <person name="Xie Y."/>
            <person name="Lin Y."/>
        </authorList>
    </citation>
    <scope>NUCLEOTIDE SEQUENCE [LARGE SCALE GENOMIC DNA]</scope>
    <source>
        <strain evidence="1 2">HNM0663</strain>
    </source>
</reference>
<dbReference type="EMBL" id="JARWBG010000019">
    <property type="protein sequence ID" value="MDH2390586.1"/>
    <property type="molecule type" value="Genomic_DNA"/>
</dbReference>
<organism evidence="1 2">
    <name type="scientific">Streptomyces chengmaiensis</name>
    <dbReference type="NCBI Taxonomy" id="3040919"/>
    <lineage>
        <taxon>Bacteria</taxon>
        <taxon>Bacillati</taxon>
        <taxon>Actinomycetota</taxon>
        <taxon>Actinomycetes</taxon>
        <taxon>Kitasatosporales</taxon>
        <taxon>Streptomycetaceae</taxon>
        <taxon>Streptomyces</taxon>
    </lineage>
</organism>